<sequence>MSKAMDSMEGPAWAARFLEALKDGNGVRAAAREAGVTGSTPYDRRRKNQAFREAWDAIQPVDGRQAKARTARPIAPRDAQRIEQFLHELAETSNVAAAAAVAGLPVNRIYRLRRTDPDFARQWYAALAEGYDNLEMELLHHLRSGDTPGDGTPPRKFDTAIALRCLTAHRESVAREKGRRTLADEVATIASINAKIDDMRARSKAGDAAVRKARRDAAKARGNG</sequence>
<evidence type="ECO:0000313" key="3">
    <source>
        <dbReference type="Proteomes" id="UP001056619"/>
    </source>
</evidence>
<keyword evidence="3" id="KW-1185">Reference proteome</keyword>
<accession>A0ABY4U4X5</accession>
<reference evidence="2 3" key="1">
    <citation type="submission" date="2022-06" db="EMBL/GenBank/DDBJ databases">
        <authorList>
            <person name="Liu G."/>
        </authorList>
    </citation>
    <scope>NUCLEOTIDE SEQUENCE [LARGE SCALE GENOMIC DNA]</scope>
    <source>
        <strain evidence="2 3">E4</strain>
    </source>
</reference>
<dbReference type="EMBL" id="CP098494">
    <property type="protein sequence ID" value="USA61162.1"/>
    <property type="molecule type" value="Genomic_DNA"/>
</dbReference>
<protein>
    <recommendedName>
        <fullName evidence="4">Terminase</fullName>
    </recommendedName>
</protein>
<evidence type="ECO:0000313" key="2">
    <source>
        <dbReference type="EMBL" id="USA61162.1"/>
    </source>
</evidence>
<name>A0ABY4U4X5_9SPHN</name>
<dbReference type="Proteomes" id="UP001056619">
    <property type="component" value="Chromosome"/>
</dbReference>
<organism evidence="2 3">
    <name type="scientific">Qipengyuania citrea</name>
    <dbReference type="NCBI Taxonomy" id="225971"/>
    <lineage>
        <taxon>Bacteria</taxon>
        <taxon>Pseudomonadati</taxon>
        <taxon>Pseudomonadota</taxon>
        <taxon>Alphaproteobacteria</taxon>
        <taxon>Sphingomonadales</taxon>
        <taxon>Erythrobacteraceae</taxon>
        <taxon>Qipengyuania</taxon>
    </lineage>
</organism>
<evidence type="ECO:0008006" key="4">
    <source>
        <dbReference type="Google" id="ProtNLM"/>
    </source>
</evidence>
<feature type="region of interest" description="Disordered" evidence="1">
    <location>
        <begin position="203"/>
        <end position="224"/>
    </location>
</feature>
<dbReference type="RefSeq" id="WP_301641909.1">
    <property type="nucleotide sequence ID" value="NZ_CP098494.1"/>
</dbReference>
<feature type="compositionally biased region" description="Basic and acidic residues" evidence="1">
    <location>
        <begin position="215"/>
        <end position="224"/>
    </location>
</feature>
<proteinExistence type="predicted"/>
<gene>
    <name evidence="2" type="ORF">NCF85_13970</name>
</gene>
<evidence type="ECO:0000256" key="1">
    <source>
        <dbReference type="SAM" id="MobiDB-lite"/>
    </source>
</evidence>